<dbReference type="Proteomes" id="UP000440716">
    <property type="component" value="Unassembled WGS sequence"/>
</dbReference>
<dbReference type="GO" id="GO:0046820">
    <property type="term" value="F:4-amino-4-deoxychorismate synthase activity"/>
    <property type="evidence" value="ECO:0007669"/>
    <property type="project" value="UniProtKB-EC"/>
</dbReference>
<dbReference type="InterPro" id="IPR005802">
    <property type="entry name" value="ADC_synth_comp_1"/>
</dbReference>
<dbReference type="GO" id="GO:0009396">
    <property type="term" value="P:folic acid-containing compound biosynthetic process"/>
    <property type="evidence" value="ECO:0007669"/>
    <property type="project" value="InterPro"/>
</dbReference>
<dbReference type="PANTHER" id="PTHR11236:SF50">
    <property type="entry name" value="AMINODEOXYCHORISMATE SYNTHASE COMPONENT 1"/>
    <property type="match status" value="1"/>
</dbReference>
<feature type="domain" description="Chorismate-utilising enzyme C-terminal" evidence="1">
    <location>
        <begin position="122"/>
        <end position="393"/>
    </location>
</feature>
<evidence type="ECO:0000313" key="3">
    <source>
        <dbReference type="Proteomes" id="UP000440716"/>
    </source>
</evidence>
<name>A0A7K1RLV0_AGRVI</name>
<gene>
    <name evidence="2" type="ORF">GOZ88_22700</name>
</gene>
<protein>
    <submittedName>
        <fullName evidence="2">Aminodeoxychorismate synthase component I</fullName>
        <ecNumber evidence="2">2.6.1.85</ecNumber>
    </submittedName>
</protein>
<dbReference type="InterPro" id="IPR019999">
    <property type="entry name" value="Anth_synth_I-like"/>
</dbReference>
<dbReference type="RefSeq" id="WP_156592733.1">
    <property type="nucleotide sequence ID" value="NZ_WPHU01000010.1"/>
</dbReference>
<dbReference type="Gene3D" id="3.60.120.10">
    <property type="entry name" value="Anthranilate synthase"/>
    <property type="match status" value="1"/>
</dbReference>
<evidence type="ECO:0000313" key="2">
    <source>
        <dbReference type="EMBL" id="MVA58922.1"/>
    </source>
</evidence>
<dbReference type="InterPro" id="IPR005801">
    <property type="entry name" value="ADC_synthase"/>
</dbReference>
<proteinExistence type="predicted"/>
<sequence length="405" mass="44862">MAKSEPFQPSILFRNDKSDETLVFTDPVDIVVAHRGGDVLPALAQLERARKDGYWLAGALAYEAGFVFEDKLRPLIPDGRDVPLLQFGIFNAPADPAHPLGHPHHPESNTHLLGNPVAAWDFETYRQQFEILHQHLRQGDCYQANLTMPIEAAYRGSPRDVFWSLIARQPVSHGALVELDGPAIVSRSPELFFKVDGDGFIETHPMKGTAARGSDDAEDEAIKAAMLADEKTQAENRMIVDLLRNDISRIIEPDSLTVPKLFDIETYPTLHQLVSHVRGKLLPGIGLGDILAALFPCGSITGAPKLAAMQILHRLEVQPRDIYCGAIGFCDPAGPMRFSVAIRTLTLFDQQAVQQHFSEPQGLFKSRRAVFNVGGGIVFDSKPEQEYQECLLKARFAVGDQWISR</sequence>
<dbReference type="EC" id="2.6.1.85" evidence="2"/>
<keyword evidence="2" id="KW-0032">Aminotransferase</keyword>
<comment type="caution">
    <text evidence="2">The sequence shown here is derived from an EMBL/GenBank/DDBJ whole genome shotgun (WGS) entry which is preliminary data.</text>
</comment>
<dbReference type="AlphaFoldDB" id="A0A7K1RLV0"/>
<dbReference type="NCBIfam" id="NF005698">
    <property type="entry name" value="PRK07508.1"/>
    <property type="match status" value="1"/>
</dbReference>
<dbReference type="GO" id="GO:0000162">
    <property type="term" value="P:L-tryptophan biosynthetic process"/>
    <property type="evidence" value="ECO:0007669"/>
    <property type="project" value="TreeGrafter"/>
</dbReference>
<accession>A0A7K1RLV0</accession>
<organism evidence="2 3">
    <name type="scientific">Agrobacterium vitis</name>
    <name type="common">Rhizobium vitis</name>
    <dbReference type="NCBI Taxonomy" id="373"/>
    <lineage>
        <taxon>Bacteria</taxon>
        <taxon>Pseudomonadati</taxon>
        <taxon>Pseudomonadota</taxon>
        <taxon>Alphaproteobacteria</taxon>
        <taxon>Hyphomicrobiales</taxon>
        <taxon>Rhizobiaceae</taxon>
        <taxon>Rhizobium/Agrobacterium group</taxon>
        <taxon>Agrobacterium</taxon>
    </lineage>
</organism>
<evidence type="ECO:0000259" key="1">
    <source>
        <dbReference type="Pfam" id="PF00425"/>
    </source>
</evidence>
<dbReference type="SUPFAM" id="SSF56322">
    <property type="entry name" value="ADC synthase"/>
    <property type="match status" value="1"/>
</dbReference>
<dbReference type="Pfam" id="PF00425">
    <property type="entry name" value="Chorismate_bind"/>
    <property type="match status" value="1"/>
</dbReference>
<dbReference type="InterPro" id="IPR015890">
    <property type="entry name" value="Chorismate_C"/>
</dbReference>
<keyword evidence="2" id="KW-0808">Transferase</keyword>
<dbReference type="EMBL" id="WPHU01000010">
    <property type="protein sequence ID" value="MVA58922.1"/>
    <property type="molecule type" value="Genomic_DNA"/>
</dbReference>
<reference evidence="2 3" key="1">
    <citation type="submission" date="2019-12" db="EMBL/GenBank/DDBJ databases">
        <title>Whole-genome sequencing of Allorhizobium vitis.</title>
        <authorList>
            <person name="Gan H.M."/>
            <person name="Szegedi E."/>
            <person name="Burr T."/>
            <person name="Savka M.A."/>
        </authorList>
    </citation>
    <scope>NUCLEOTIDE SEQUENCE [LARGE SCALE GENOMIC DNA]</scope>
    <source>
        <strain evidence="2 3">CG415</strain>
    </source>
</reference>
<dbReference type="NCBIfam" id="TIGR00553">
    <property type="entry name" value="pabB"/>
    <property type="match status" value="1"/>
</dbReference>
<dbReference type="PANTHER" id="PTHR11236">
    <property type="entry name" value="AMINOBENZOATE/ANTHRANILATE SYNTHASE"/>
    <property type="match status" value="1"/>
</dbReference>
<dbReference type="PRINTS" id="PR00095">
    <property type="entry name" value="ANTSNTHASEI"/>
</dbReference>